<evidence type="ECO:0000256" key="1">
    <source>
        <dbReference type="ARBA" id="ARBA00004196"/>
    </source>
</evidence>
<feature type="chain" id="PRO_5045232808" evidence="3">
    <location>
        <begin position="23"/>
        <end position="353"/>
    </location>
</feature>
<gene>
    <name evidence="5" type="ORF">GCM10010446_24640</name>
</gene>
<organism evidence="5 6">
    <name type="scientific">Streptomyces enissocaesilis</name>
    <dbReference type="NCBI Taxonomy" id="332589"/>
    <lineage>
        <taxon>Bacteria</taxon>
        <taxon>Bacillati</taxon>
        <taxon>Actinomycetota</taxon>
        <taxon>Actinomycetes</taxon>
        <taxon>Kitasatosporales</taxon>
        <taxon>Streptomycetaceae</taxon>
        <taxon>Streptomyces</taxon>
        <taxon>Streptomyces rochei group</taxon>
    </lineage>
</organism>
<proteinExistence type="predicted"/>
<sequence length="353" mass="36478">MKRKTLVVPVTVAAVLACGGYAVTTLTGQDAADTGQERANPPAATEPVVQGDLVSTTSVDGTLGYSKQRKINSGAGGTLTWVGADGAKLERNGKLYAVDGTPVRLWFGTEPMYRKLKNGDTGTDVKQVKQNLIALGYGAGLAADDKFTDGTTKGVKRWQEDHGLQQTGEIGPETIAFAPGPVRVAGAGASVGDRTGPGQQVLTATSADRVVQLKVKVSQAALAKPDSKVEVQLPDTTTGGTIASVGTVAKSGDSPDDKTPRIDVTVTFDDPEKVSGIDQAPATVKLTGQTRRDVLSVPVGALLALKDGSFGVQVVDGDQVREVEVRLGMFAQGRVEITGNGLKAGMRVGVPSV</sequence>
<evidence type="ECO:0000259" key="4">
    <source>
        <dbReference type="Pfam" id="PF01471"/>
    </source>
</evidence>
<dbReference type="InterPro" id="IPR036365">
    <property type="entry name" value="PGBD-like_sf"/>
</dbReference>
<dbReference type="RefSeq" id="WP_344494363.1">
    <property type="nucleotide sequence ID" value="NZ_BAAAUD010000023.1"/>
</dbReference>
<dbReference type="EMBL" id="BAAAUD010000023">
    <property type="protein sequence ID" value="GAA2938365.1"/>
    <property type="molecule type" value="Genomic_DNA"/>
</dbReference>
<reference evidence="5 6" key="1">
    <citation type="journal article" date="2019" name="Int. J. Syst. Evol. Microbiol.">
        <title>The Global Catalogue of Microorganisms (GCM) 10K type strain sequencing project: providing services to taxonomists for standard genome sequencing and annotation.</title>
        <authorList>
            <consortium name="The Broad Institute Genomics Platform"/>
            <consortium name="The Broad Institute Genome Sequencing Center for Infectious Disease"/>
            <person name="Wu L."/>
            <person name="Ma J."/>
        </authorList>
    </citation>
    <scope>NUCLEOTIDE SEQUENCE [LARGE SCALE GENOMIC DNA]</scope>
    <source>
        <strain evidence="5 6">JCM 9088</strain>
    </source>
</reference>
<accession>A0ABN3X5M4</accession>
<keyword evidence="2" id="KW-0175">Coiled coil</keyword>
<name>A0ABN3X5M4_9ACTN</name>
<dbReference type="InterPro" id="IPR036366">
    <property type="entry name" value="PGBDSf"/>
</dbReference>
<dbReference type="InterPro" id="IPR002477">
    <property type="entry name" value="Peptidoglycan-bd-like"/>
</dbReference>
<comment type="caution">
    <text evidence="5">The sequence shown here is derived from an EMBL/GenBank/DDBJ whole genome shotgun (WGS) entry which is preliminary data.</text>
</comment>
<evidence type="ECO:0000256" key="2">
    <source>
        <dbReference type="ARBA" id="ARBA00023054"/>
    </source>
</evidence>
<keyword evidence="6" id="KW-1185">Reference proteome</keyword>
<dbReference type="Gene3D" id="1.10.101.10">
    <property type="entry name" value="PGBD-like superfamily/PGBD"/>
    <property type="match status" value="1"/>
</dbReference>
<feature type="signal peptide" evidence="3">
    <location>
        <begin position="1"/>
        <end position="22"/>
    </location>
</feature>
<keyword evidence="3" id="KW-0732">Signal</keyword>
<dbReference type="Proteomes" id="UP001500403">
    <property type="component" value="Unassembled WGS sequence"/>
</dbReference>
<evidence type="ECO:0000313" key="6">
    <source>
        <dbReference type="Proteomes" id="UP001500403"/>
    </source>
</evidence>
<dbReference type="InterPro" id="IPR050465">
    <property type="entry name" value="UPF0194_transport"/>
</dbReference>
<protein>
    <submittedName>
        <fullName evidence="5">Peptidoglycan-binding protein</fullName>
    </submittedName>
</protein>
<feature type="domain" description="Peptidoglycan binding-like" evidence="4">
    <location>
        <begin position="121"/>
        <end position="176"/>
    </location>
</feature>
<dbReference type="Gene3D" id="2.40.420.20">
    <property type="match status" value="1"/>
</dbReference>
<dbReference type="PROSITE" id="PS51257">
    <property type="entry name" value="PROKAR_LIPOPROTEIN"/>
    <property type="match status" value="1"/>
</dbReference>
<dbReference type="PANTHER" id="PTHR32347">
    <property type="entry name" value="EFFLUX SYSTEM COMPONENT YKNX-RELATED"/>
    <property type="match status" value="1"/>
</dbReference>
<evidence type="ECO:0000313" key="5">
    <source>
        <dbReference type="EMBL" id="GAA2938365.1"/>
    </source>
</evidence>
<comment type="subcellular location">
    <subcellularLocation>
        <location evidence="1">Cell envelope</location>
    </subcellularLocation>
</comment>
<dbReference type="SUPFAM" id="SSF47090">
    <property type="entry name" value="PGBD-like"/>
    <property type="match status" value="1"/>
</dbReference>
<evidence type="ECO:0000256" key="3">
    <source>
        <dbReference type="SAM" id="SignalP"/>
    </source>
</evidence>
<dbReference type="Pfam" id="PF01471">
    <property type="entry name" value="PG_binding_1"/>
    <property type="match status" value="1"/>
</dbReference>